<gene>
    <name evidence="2" type="ORF">G6048_16970</name>
</gene>
<evidence type="ECO:0000256" key="1">
    <source>
        <dbReference type="SAM" id="Phobius"/>
    </source>
</evidence>
<protein>
    <submittedName>
        <fullName evidence="2">Uncharacterized protein</fullName>
    </submittedName>
</protein>
<keyword evidence="3" id="KW-1185">Reference proteome</keyword>
<keyword evidence="1" id="KW-0472">Membrane</keyword>
<sequence length="102" mass="10625">MSDIERAAKAAVEAADNSENLKLITAALQAQQLLNTQQQPQCQHPVPKSSPNVGKWVAVAVAGSVAAISLALSAIAVAIGAVAVTCCLLVLRGLYRDYQKGR</sequence>
<accession>A0ABX0DST6</accession>
<dbReference type="RefSeq" id="WP_165340383.1">
    <property type="nucleotide sequence ID" value="NZ_JAAKZX010000046.1"/>
</dbReference>
<evidence type="ECO:0000313" key="3">
    <source>
        <dbReference type="Proteomes" id="UP001518140"/>
    </source>
</evidence>
<name>A0ABX0DST6_9ACTN</name>
<keyword evidence="1" id="KW-0812">Transmembrane</keyword>
<keyword evidence="1" id="KW-1133">Transmembrane helix</keyword>
<dbReference type="EMBL" id="JAAKZX010000046">
    <property type="protein sequence ID" value="NGO43775.1"/>
    <property type="molecule type" value="Genomic_DNA"/>
</dbReference>
<evidence type="ECO:0000313" key="2">
    <source>
        <dbReference type="EMBL" id="NGO43775.1"/>
    </source>
</evidence>
<reference evidence="2 3" key="1">
    <citation type="submission" date="2020-02" db="EMBL/GenBank/DDBJ databases">
        <title>Whole-genome analyses of novel actinobacteria.</title>
        <authorList>
            <person name="Sahin N."/>
            <person name="Tokatli A."/>
        </authorList>
    </citation>
    <scope>NUCLEOTIDE SEQUENCE [LARGE SCALE GENOMIC DNA]</scope>
    <source>
        <strain evidence="2 3">YC419</strain>
    </source>
</reference>
<proteinExistence type="predicted"/>
<organism evidence="2 3">
    <name type="scientific">Streptomyces ureilyticus</name>
    <dbReference type="NCBI Taxonomy" id="1775131"/>
    <lineage>
        <taxon>Bacteria</taxon>
        <taxon>Bacillati</taxon>
        <taxon>Actinomycetota</taxon>
        <taxon>Actinomycetes</taxon>
        <taxon>Kitasatosporales</taxon>
        <taxon>Streptomycetaceae</taxon>
        <taxon>Streptomyces</taxon>
    </lineage>
</organism>
<dbReference type="Proteomes" id="UP001518140">
    <property type="component" value="Unassembled WGS sequence"/>
</dbReference>
<comment type="caution">
    <text evidence="2">The sequence shown here is derived from an EMBL/GenBank/DDBJ whole genome shotgun (WGS) entry which is preliminary data.</text>
</comment>
<feature type="transmembrane region" description="Helical" evidence="1">
    <location>
        <begin position="58"/>
        <end position="91"/>
    </location>
</feature>